<accession>A0A3P6V0F1</accession>
<keyword evidence="2" id="KW-0472">Membrane</keyword>
<keyword evidence="4" id="KW-1185">Reference proteome</keyword>
<proteinExistence type="predicted"/>
<feature type="coiled-coil region" evidence="1">
    <location>
        <begin position="367"/>
        <end position="394"/>
    </location>
</feature>
<organism evidence="3 4">
    <name type="scientific">Dibothriocephalus latus</name>
    <name type="common">Fish tapeworm</name>
    <name type="synonym">Diphyllobothrium latum</name>
    <dbReference type="NCBI Taxonomy" id="60516"/>
    <lineage>
        <taxon>Eukaryota</taxon>
        <taxon>Metazoa</taxon>
        <taxon>Spiralia</taxon>
        <taxon>Lophotrochozoa</taxon>
        <taxon>Platyhelminthes</taxon>
        <taxon>Cestoda</taxon>
        <taxon>Eucestoda</taxon>
        <taxon>Diphyllobothriidea</taxon>
        <taxon>Diphyllobothriidae</taxon>
        <taxon>Dibothriocephalus</taxon>
    </lineage>
</organism>
<protein>
    <submittedName>
        <fullName evidence="3">Uncharacterized protein</fullName>
    </submittedName>
</protein>
<name>A0A3P6V0F1_DIBLA</name>
<gene>
    <name evidence="3" type="ORF">DILT_LOCUS3720</name>
</gene>
<sequence>MLAAVKYNGKNTEGLIKEGEIQALVKLIPGCSLTEKHRIEEVLRVLKLAASESEAFKDLLNNLASVTISIPSEELYKSLNIFLRQQGWRNIAILYERSELALDYEAIGETVAYFLANTDKPKLNVILQGSLLRDSDPERIVSRFAVKCHAIIRIAHTLTGLFFLSKVKDMSIIQNGDVAIVIFNPGNNISVSVAMATGMAVGLTYLNLKANNNTISENEDFFCPVAQGVVEFPILPNITLYFGRNQNEFIIPYDYYFFGFSENVTWNDFNVSTASFEEIFVLHSVLLWPRTSLVDVARKVWPGGGCGPESDHCLQTPCNSFDTNHGELFTILFGIALPAAFVLFIHIFYHTDVDYVDHIARIMVEYSVELEAEVERMTKDLQEEKQKTEALINSMLPRYLFLLA</sequence>
<evidence type="ECO:0000313" key="4">
    <source>
        <dbReference type="Proteomes" id="UP000281553"/>
    </source>
</evidence>
<keyword evidence="2" id="KW-1133">Transmembrane helix</keyword>
<dbReference type="Proteomes" id="UP000281553">
    <property type="component" value="Unassembled WGS sequence"/>
</dbReference>
<evidence type="ECO:0000256" key="1">
    <source>
        <dbReference type="SAM" id="Coils"/>
    </source>
</evidence>
<dbReference type="EMBL" id="UYRU01044128">
    <property type="protein sequence ID" value="VDK85478.1"/>
    <property type="molecule type" value="Genomic_DNA"/>
</dbReference>
<evidence type="ECO:0000256" key="2">
    <source>
        <dbReference type="SAM" id="Phobius"/>
    </source>
</evidence>
<keyword evidence="2" id="KW-0812">Transmembrane</keyword>
<keyword evidence="1" id="KW-0175">Coiled coil</keyword>
<evidence type="ECO:0000313" key="3">
    <source>
        <dbReference type="EMBL" id="VDK85478.1"/>
    </source>
</evidence>
<dbReference type="AlphaFoldDB" id="A0A3P6V0F1"/>
<feature type="transmembrane region" description="Helical" evidence="2">
    <location>
        <begin position="328"/>
        <end position="349"/>
    </location>
</feature>
<reference evidence="3 4" key="1">
    <citation type="submission" date="2018-11" db="EMBL/GenBank/DDBJ databases">
        <authorList>
            <consortium name="Pathogen Informatics"/>
        </authorList>
    </citation>
    <scope>NUCLEOTIDE SEQUENCE [LARGE SCALE GENOMIC DNA]</scope>
</reference>
<dbReference type="Gene3D" id="6.10.250.780">
    <property type="match status" value="1"/>
</dbReference>